<gene>
    <name evidence="6" type="ORF">QMY55_13570</name>
</gene>
<keyword evidence="1" id="KW-0472">Membrane</keyword>
<keyword evidence="1" id="KW-1003">Cell membrane</keyword>
<feature type="region of interest" description="Disordered" evidence="4">
    <location>
        <begin position="1"/>
        <end position="26"/>
    </location>
</feature>
<evidence type="ECO:0000256" key="1">
    <source>
        <dbReference type="ARBA" id="ARBA00022475"/>
    </source>
</evidence>
<dbReference type="InterPro" id="IPR017871">
    <property type="entry name" value="ABC_transporter-like_CS"/>
</dbReference>
<accession>A0ABY8SKW5</accession>
<dbReference type="PROSITE" id="PS50893">
    <property type="entry name" value="ABC_TRANSPORTER_2"/>
    <property type="match status" value="1"/>
</dbReference>
<protein>
    <submittedName>
        <fullName evidence="6">ABC transporter ATP-binding protein</fullName>
    </submittedName>
</protein>
<dbReference type="InterPro" id="IPR003593">
    <property type="entry name" value="AAA+_ATPase"/>
</dbReference>
<proteinExistence type="predicted"/>
<keyword evidence="3 6" id="KW-0067">ATP-binding</keyword>
<dbReference type="PROSITE" id="PS00211">
    <property type="entry name" value="ABC_TRANSPORTER_1"/>
    <property type="match status" value="1"/>
</dbReference>
<evidence type="ECO:0000259" key="5">
    <source>
        <dbReference type="PROSITE" id="PS50893"/>
    </source>
</evidence>
<dbReference type="RefSeq" id="WP_283484730.1">
    <property type="nucleotide sequence ID" value="NZ_CP125947.1"/>
</dbReference>
<dbReference type="InterPro" id="IPR003439">
    <property type="entry name" value="ABC_transporter-like_ATP-bd"/>
</dbReference>
<evidence type="ECO:0000256" key="2">
    <source>
        <dbReference type="ARBA" id="ARBA00022741"/>
    </source>
</evidence>
<evidence type="ECO:0000313" key="7">
    <source>
        <dbReference type="Proteomes" id="UP001240697"/>
    </source>
</evidence>
<keyword evidence="2" id="KW-0547">Nucleotide-binding</keyword>
<dbReference type="SMART" id="SM00382">
    <property type="entry name" value="AAA"/>
    <property type="match status" value="1"/>
</dbReference>
<evidence type="ECO:0000313" key="6">
    <source>
        <dbReference type="EMBL" id="WHS63573.1"/>
    </source>
</evidence>
<dbReference type="SUPFAM" id="SSF52540">
    <property type="entry name" value="P-loop containing nucleoside triphosphate hydrolases"/>
    <property type="match status" value="1"/>
</dbReference>
<keyword evidence="7" id="KW-1185">Reference proteome</keyword>
<dbReference type="CDD" id="cd03214">
    <property type="entry name" value="ABC_Iron-Siderophores_B12_Hemin"/>
    <property type="match status" value="1"/>
</dbReference>
<dbReference type="Gene3D" id="3.40.50.300">
    <property type="entry name" value="P-loop containing nucleotide triphosphate hydrolases"/>
    <property type="match status" value="1"/>
</dbReference>
<reference evidence="6 7" key="1">
    <citation type="submission" date="2023-05" db="EMBL/GenBank/DDBJ databases">
        <authorList>
            <person name="Yin Y."/>
            <person name="Lu Z."/>
        </authorList>
    </citation>
    <scope>NUCLEOTIDE SEQUENCE [LARGE SCALE GENOMIC DNA]</scope>
    <source>
        <strain evidence="6 7">ZM22</strain>
    </source>
</reference>
<dbReference type="Pfam" id="PF00005">
    <property type="entry name" value="ABC_tran"/>
    <property type="match status" value="1"/>
</dbReference>
<dbReference type="GO" id="GO:0005524">
    <property type="term" value="F:ATP binding"/>
    <property type="evidence" value="ECO:0007669"/>
    <property type="project" value="UniProtKB-KW"/>
</dbReference>
<dbReference type="PANTHER" id="PTHR42794:SF2">
    <property type="entry name" value="ABC TRANSPORTER ATP-BINDING PROTEIN"/>
    <property type="match status" value="1"/>
</dbReference>
<evidence type="ECO:0000256" key="4">
    <source>
        <dbReference type="SAM" id="MobiDB-lite"/>
    </source>
</evidence>
<dbReference type="InterPro" id="IPR027417">
    <property type="entry name" value="P-loop_NTPase"/>
</dbReference>
<dbReference type="PANTHER" id="PTHR42794">
    <property type="entry name" value="HEMIN IMPORT ATP-BINDING PROTEIN HMUV"/>
    <property type="match status" value="1"/>
</dbReference>
<sequence length="285" mass="31315">MSRPAVPKAHSTAAHQREGTPVSEPSVSPLLQAQALHWKAAAAHIVRDISLQVSRGEFVGLLGPNGSGKSTLLRMIYRILRPASGTVCMQERDVWRHSARDNARAMAVLAQENANEFDLRVRDVVLMGRTPHQSAFDKDSAQDFAIVAQSLARVQAQPLAERMFSTLSGGEKQRVLMARALAQQAPLLVLDEPTNHLDVRHQFELMNLIRGLSLTTLAALHELPLAAHYCDRIYLLQHGALVAQGTPTEVLTPETIARVYGVRAQVHTSARTGKPVIEFMPDELL</sequence>
<organism evidence="6 7">
    <name type="scientific">Comamonas resistens</name>
    <dbReference type="NCBI Taxonomy" id="3046670"/>
    <lineage>
        <taxon>Bacteria</taxon>
        <taxon>Pseudomonadati</taxon>
        <taxon>Pseudomonadota</taxon>
        <taxon>Betaproteobacteria</taxon>
        <taxon>Burkholderiales</taxon>
        <taxon>Comamonadaceae</taxon>
        <taxon>Comamonas</taxon>
    </lineage>
</organism>
<evidence type="ECO:0000256" key="3">
    <source>
        <dbReference type="ARBA" id="ARBA00022840"/>
    </source>
</evidence>
<dbReference type="Proteomes" id="UP001240697">
    <property type="component" value="Chromosome"/>
</dbReference>
<name>A0ABY8SKW5_9BURK</name>
<feature type="domain" description="ABC transporter" evidence="5">
    <location>
        <begin position="31"/>
        <end position="263"/>
    </location>
</feature>
<dbReference type="EMBL" id="CP125947">
    <property type="protein sequence ID" value="WHS63573.1"/>
    <property type="molecule type" value="Genomic_DNA"/>
</dbReference>